<dbReference type="PRINTS" id="PR00080">
    <property type="entry name" value="SDRFAMILY"/>
</dbReference>
<dbReference type="PRINTS" id="PR00081">
    <property type="entry name" value="GDHRDH"/>
</dbReference>
<keyword evidence="6" id="KW-1185">Reference proteome</keyword>
<dbReference type="EMBL" id="CAJNOQ010009289">
    <property type="protein sequence ID" value="CAF1220803.1"/>
    <property type="molecule type" value="Genomic_DNA"/>
</dbReference>
<evidence type="ECO:0000256" key="3">
    <source>
        <dbReference type="RuleBase" id="RU000363"/>
    </source>
</evidence>
<reference evidence="4" key="1">
    <citation type="submission" date="2021-02" db="EMBL/GenBank/DDBJ databases">
        <authorList>
            <person name="Nowell W R."/>
        </authorList>
    </citation>
    <scope>NUCLEOTIDE SEQUENCE</scope>
</reference>
<dbReference type="Pfam" id="PF00106">
    <property type="entry name" value="adh_short"/>
    <property type="match status" value="1"/>
</dbReference>
<keyword evidence="2" id="KW-0560">Oxidoreductase</keyword>
<dbReference type="EMBL" id="CAJOBC010009291">
    <property type="protein sequence ID" value="CAF3984131.1"/>
    <property type="molecule type" value="Genomic_DNA"/>
</dbReference>
<dbReference type="PROSITE" id="PS51354">
    <property type="entry name" value="GLUTAREDOXIN_2"/>
    <property type="match status" value="1"/>
</dbReference>
<dbReference type="InterPro" id="IPR036291">
    <property type="entry name" value="NAD(P)-bd_dom_sf"/>
</dbReference>
<dbReference type="SUPFAM" id="SSF52833">
    <property type="entry name" value="Thioredoxin-like"/>
    <property type="match status" value="1"/>
</dbReference>
<proteinExistence type="inferred from homology"/>
<dbReference type="Gene3D" id="3.40.30.10">
    <property type="entry name" value="Glutaredoxin"/>
    <property type="match status" value="1"/>
</dbReference>
<dbReference type="CDD" id="cd05233">
    <property type="entry name" value="SDR_c"/>
    <property type="match status" value="1"/>
</dbReference>
<dbReference type="Gene3D" id="3.40.50.720">
    <property type="entry name" value="NAD(P)-binding Rossmann-like Domain"/>
    <property type="match status" value="1"/>
</dbReference>
<dbReference type="AlphaFoldDB" id="A0A814XVD1"/>
<dbReference type="SUPFAM" id="SSF51735">
    <property type="entry name" value="NAD(P)-binding Rossmann-fold domains"/>
    <property type="match status" value="1"/>
</dbReference>
<evidence type="ECO:0000313" key="6">
    <source>
        <dbReference type="Proteomes" id="UP000663829"/>
    </source>
</evidence>
<dbReference type="GO" id="GO:0016491">
    <property type="term" value="F:oxidoreductase activity"/>
    <property type="evidence" value="ECO:0007669"/>
    <property type="project" value="UniProtKB-KW"/>
</dbReference>
<sequence length="387" mass="43688">MSSTAGDGDRNHLLLDKMDLKGKNIVITGASSGIGEHIALTLAKEGCNLALLARTKSKLDQIAEKCRSSSSQIKIHVLQCDMSEKLSVDETCKQIGSLFNNEVHVLINNAGIMGEQISSMEEKTKGDGEKDVVDMWEEVMMVNLVNLMRITNRCLQFMKKIEHGAAIITISSVAATMTGSNLSHYHASKWGVNGFLGSIYEDVRQYGIKVCSIMPGMVNTPMLGDFMNKVHVEKCIQPDDIAQGILYVLKTPYNIDNVLIKYSFKRQPVCYTILNNIMSGYTKQFVENKIKQRQIMMFSKSKDPDCIRAKQIIEQYQLPEGSYECLDIEKRQDCRQMENYFQILCLTDRRKVPYFFFNGLYFGSLFELNICHQNGSLKQLVLDTCAS</sequence>
<dbReference type="GO" id="GO:0016020">
    <property type="term" value="C:membrane"/>
    <property type="evidence" value="ECO:0007669"/>
    <property type="project" value="TreeGrafter"/>
</dbReference>
<protein>
    <submittedName>
        <fullName evidence="4">Uncharacterized protein</fullName>
    </submittedName>
</protein>
<gene>
    <name evidence="4" type="ORF">GPM918_LOCUS24675</name>
    <name evidence="5" type="ORF">SRO942_LOCUS24676</name>
</gene>
<evidence type="ECO:0000256" key="2">
    <source>
        <dbReference type="ARBA" id="ARBA00023002"/>
    </source>
</evidence>
<dbReference type="InterPro" id="IPR036249">
    <property type="entry name" value="Thioredoxin-like_sf"/>
</dbReference>
<dbReference type="InterPro" id="IPR002347">
    <property type="entry name" value="SDR_fam"/>
</dbReference>
<dbReference type="PANTHER" id="PTHR44196:SF1">
    <property type="entry name" value="DEHYDROGENASE_REDUCTASE SDR FAMILY MEMBER 7B"/>
    <property type="match status" value="1"/>
</dbReference>
<evidence type="ECO:0000256" key="1">
    <source>
        <dbReference type="ARBA" id="ARBA00006484"/>
    </source>
</evidence>
<dbReference type="PANTHER" id="PTHR44196">
    <property type="entry name" value="DEHYDROGENASE/REDUCTASE SDR FAMILY MEMBER 7B"/>
    <property type="match status" value="1"/>
</dbReference>
<name>A0A814XVD1_9BILA</name>
<dbReference type="Proteomes" id="UP000663829">
    <property type="component" value="Unassembled WGS sequence"/>
</dbReference>
<evidence type="ECO:0000313" key="5">
    <source>
        <dbReference type="EMBL" id="CAF3984131.1"/>
    </source>
</evidence>
<organism evidence="4 6">
    <name type="scientific">Didymodactylos carnosus</name>
    <dbReference type="NCBI Taxonomy" id="1234261"/>
    <lineage>
        <taxon>Eukaryota</taxon>
        <taxon>Metazoa</taxon>
        <taxon>Spiralia</taxon>
        <taxon>Gnathifera</taxon>
        <taxon>Rotifera</taxon>
        <taxon>Eurotatoria</taxon>
        <taxon>Bdelloidea</taxon>
        <taxon>Philodinida</taxon>
        <taxon>Philodinidae</taxon>
        <taxon>Didymodactylos</taxon>
    </lineage>
</organism>
<evidence type="ECO:0000313" key="4">
    <source>
        <dbReference type="EMBL" id="CAF1220803.1"/>
    </source>
</evidence>
<comment type="caution">
    <text evidence="4">The sequence shown here is derived from an EMBL/GenBank/DDBJ whole genome shotgun (WGS) entry which is preliminary data.</text>
</comment>
<comment type="similarity">
    <text evidence="1 3">Belongs to the short-chain dehydrogenases/reductases (SDR) family.</text>
</comment>
<accession>A0A814XVD1</accession>
<dbReference type="OrthoDB" id="1933717at2759"/>
<dbReference type="Proteomes" id="UP000681722">
    <property type="component" value="Unassembled WGS sequence"/>
</dbReference>